<keyword evidence="3" id="KW-1185">Reference proteome</keyword>
<dbReference type="Gene3D" id="1.20.1270.180">
    <property type="match status" value="1"/>
</dbReference>
<sequence length="87" mass="9436">MDEVFRLALTRARVMDGENARAGIETPLTTVEALQAAQDAWEPYRDAACAAEAMLAAGDPAQRTVGAICLLRLTQARIADLQRFGME</sequence>
<dbReference type="Proteomes" id="UP001243420">
    <property type="component" value="Chromosome"/>
</dbReference>
<evidence type="ECO:0000313" key="3">
    <source>
        <dbReference type="Proteomes" id="UP001243420"/>
    </source>
</evidence>
<dbReference type="EMBL" id="CP122537">
    <property type="protein sequence ID" value="WGH80400.1"/>
    <property type="molecule type" value="Genomic_DNA"/>
</dbReference>
<evidence type="ECO:0000259" key="1">
    <source>
        <dbReference type="Pfam" id="PF07007"/>
    </source>
</evidence>
<proteinExistence type="predicted"/>
<dbReference type="InterPro" id="IPR009739">
    <property type="entry name" value="LprI-like_N"/>
</dbReference>
<accession>A0ABY8LJ06</accession>
<organism evidence="2 3">
    <name type="scientific">Jannaschia ovalis</name>
    <dbReference type="NCBI Taxonomy" id="3038773"/>
    <lineage>
        <taxon>Bacteria</taxon>
        <taxon>Pseudomonadati</taxon>
        <taxon>Pseudomonadota</taxon>
        <taxon>Alphaproteobacteria</taxon>
        <taxon>Rhodobacterales</taxon>
        <taxon>Roseobacteraceae</taxon>
        <taxon>Jannaschia</taxon>
    </lineage>
</organism>
<reference evidence="2 3" key="1">
    <citation type="submission" date="2023-04" db="EMBL/GenBank/DDBJ databases">
        <title>Jannaschia ovalis sp. nov., a marine bacterium isolated from sea tidal flat.</title>
        <authorList>
            <person name="Kwon D.Y."/>
            <person name="Kim J.-J."/>
        </authorList>
    </citation>
    <scope>NUCLEOTIDE SEQUENCE [LARGE SCALE GENOMIC DNA]</scope>
    <source>
        <strain evidence="2 3">GRR-S6-38</strain>
    </source>
</reference>
<name>A0ABY8LJ06_9RHOB</name>
<protein>
    <submittedName>
        <fullName evidence="2">Lysozyme inhibitor LprI family protein</fullName>
    </submittedName>
</protein>
<evidence type="ECO:0000313" key="2">
    <source>
        <dbReference type="EMBL" id="WGH80400.1"/>
    </source>
</evidence>
<gene>
    <name evidence="2" type="ORF">P8627_15430</name>
</gene>
<dbReference type="Pfam" id="PF07007">
    <property type="entry name" value="LprI"/>
    <property type="match status" value="1"/>
</dbReference>
<feature type="domain" description="Lysozyme inhibitor LprI-like N-terminal" evidence="1">
    <location>
        <begin position="25"/>
        <end position="81"/>
    </location>
</feature>